<accession>A0A8T1FSY0</accession>
<proteinExistence type="predicted"/>
<feature type="compositionally biased region" description="Polar residues" evidence="1">
    <location>
        <begin position="18"/>
        <end position="30"/>
    </location>
</feature>
<evidence type="ECO:0000313" key="2">
    <source>
        <dbReference type="EMBL" id="KAG2978607.1"/>
    </source>
</evidence>
<organism evidence="2 3">
    <name type="scientific">Phytophthora cactorum</name>
    <dbReference type="NCBI Taxonomy" id="29920"/>
    <lineage>
        <taxon>Eukaryota</taxon>
        <taxon>Sar</taxon>
        <taxon>Stramenopiles</taxon>
        <taxon>Oomycota</taxon>
        <taxon>Peronosporomycetes</taxon>
        <taxon>Peronosporales</taxon>
        <taxon>Peronosporaceae</taxon>
        <taxon>Phytophthora</taxon>
    </lineage>
</organism>
<gene>
    <name evidence="2" type="ORF">PC118_g12175</name>
</gene>
<evidence type="ECO:0000313" key="3">
    <source>
        <dbReference type="Proteomes" id="UP000697107"/>
    </source>
</evidence>
<feature type="compositionally biased region" description="Basic and acidic residues" evidence="1">
    <location>
        <begin position="1"/>
        <end position="15"/>
    </location>
</feature>
<reference evidence="2" key="1">
    <citation type="submission" date="2018-10" db="EMBL/GenBank/DDBJ databases">
        <title>Effector identification in a new, highly contiguous assembly of the strawberry crown rot pathogen Phytophthora cactorum.</title>
        <authorList>
            <person name="Armitage A.D."/>
            <person name="Nellist C.F."/>
            <person name="Bates H."/>
            <person name="Vickerstaff R.J."/>
            <person name="Harrison R.J."/>
        </authorList>
    </citation>
    <scope>NUCLEOTIDE SEQUENCE</scope>
    <source>
        <strain evidence="2">P415</strain>
    </source>
</reference>
<dbReference type="EMBL" id="RCML01000384">
    <property type="protein sequence ID" value="KAG2978607.1"/>
    <property type="molecule type" value="Genomic_DNA"/>
</dbReference>
<evidence type="ECO:0000256" key="1">
    <source>
        <dbReference type="SAM" id="MobiDB-lite"/>
    </source>
</evidence>
<sequence>MVHPTKELQDDHDPPLFESNSSTGHPSPSDRQTEVCVCVGGGDEGCGKNISIDRVYTLTVQVVQTLSVGVWQQMGGTAALTFVSLTKITDSVIWILAGWMALHVEQFLASAHGEPYPLRGDLLEALQRLTGYMQLYGHEDDSWQ</sequence>
<feature type="region of interest" description="Disordered" evidence="1">
    <location>
        <begin position="1"/>
        <end position="32"/>
    </location>
</feature>
<name>A0A8T1FSY0_9STRA</name>
<protein>
    <submittedName>
        <fullName evidence="2">Uncharacterized protein</fullName>
    </submittedName>
</protein>
<dbReference type="Proteomes" id="UP000697107">
    <property type="component" value="Unassembled WGS sequence"/>
</dbReference>
<comment type="caution">
    <text evidence="2">The sequence shown here is derived from an EMBL/GenBank/DDBJ whole genome shotgun (WGS) entry which is preliminary data.</text>
</comment>
<dbReference type="AlphaFoldDB" id="A0A8T1FSY0"/>